<evidence type="ECO:0000256" key="3">
    <source>
        <dbReference type="ARBA" id="ARBA00022536"/>
    </source>
</evidence>
<dbReference type="InterPro" id="IPR015919">
    <property type="entry name" value="Cadherin-like_sf"/>
</dbReference>
<evidence type="ECO:0000313" key="15">
    <source>
        <dbReference type="Proteomes" id="UP000001292"/>
    </source>
</evidence>
<dbReference type="GO" id="GO:0048589">
    <property type="term" value="P:developmental growth"/>
    <property type="evidence" value="ECO:0007669"/>
    <property type="project" value="UniProtKB-ARBA"/>
</dbReference>
<keyword evidence="9" id="KW-0472">Membrane</keyword>
<evidence type="ECO:0000256" key="6">
    <source>
        <dbReference type="ARBA" id="ARBA00022837"/>
    </source>
</evidence>
<keyword evidence="6 12" id="KW-0106">Calcium</keyword>
<dbReference type="GO" id="GO:0005911">
    <property type="term" value="C:cell-cell junction"/>
    <property type="evidence" value="ECO:0007669"/>
    <property type="project" value="TreeGrafter"/>
</dbReference>
<dbReference type="PROSITE" id="PS00232">
    <property type="entry name" value="CADHERIN_1"/>
    <property type="match status" value="1"/>
</dbReference>
<dbReference type="HOGENOM" id="CLU_1350160_0_0_1"/>
<evidence type="ECO:0000256" key="5">
    <source>
        <dbReference type="ARBA" id="ARBA00022737"/>
    </source>
</evidence>
<dbReference type="SMR" id="B4HEK6"/>
<dbReference type="STRING" id="7238.B4HEK6"/>
<dbReference type="InterPro" id="IPR020894">
    <property type="entry name" value="Cadherin_CS"/>
</dbReference>
<proteinExistence type="predicted"/>
<dbReference type="InterPro" id="IPR050971">
    <property type="entry name" value="Cadherin-domain_protein"/>
</dbReference>
<dbReference type="GO" id="GO:0048513">
    <property type="term" value="P:animal organ development"/>
    <property type="evidence" value="ECO:0007669"/>
    <property type="project" value="UniProtKB-ARBA"/>
</dbReference>
<keyword evidence="10" id="KW-1015">Disulfide bond</keyword>
<keyword evidence="4" id="KW-0812">Transmembrane</keyword>
<dbReference type="GO" id="GO:0007424">
    <property type="term" value="P:open tracheal system development"/>
    <property type="evidence" value="ECO:0007669"/>
    <property type="project" value="EnsemblMetazoa"/>
</dbReference>
<dbReference type="OMA" id="NDYEPEF"/>
<dbReference type="EMBL" id="CH480815">
    <property type="protein sequence ID" value="EDW42163.1"/>
    <property type="molecule type" value="Genomic_DNA"/>
</dbReference>
<dbReference type="PhylomeDB" id="B4HEK6"/>
<keyword evidence="5" id="KW-0677">Repeat</keyword>
<evidence type="ECO:0000313" key="14">
    <source>
        <dbReference type="EMBL" id="EDW42163.1"/>
    </source>
</evidence>
<dbReference type="InterPro" id="IPR002126">
    <property type="entry name" value="Cadherin-like_dom"/>
</dbReference>
<comment type="subcellular location">
    <subcellularLocation>
        <location evidence="1">Cell membrane</location>
        <topology evidence="1">Single-pass type I membrane protein</topology>
    </subcellularLocation>
</comment>
<evidence type="ECO:0000256" key="1">
    <source>
        <dbReference type="ARBA" id="ARBA00004251"/>
    </source>
</evidence>
<keyword evidence="7" id="KW-0130">Cell adhesion</keyword>
<evidence type="ECO:0000259" key="13">
    <source>
        <dbReference type="PROSITE" id="PS50268"/>
    </source>
</evidence>
<keyword evidence="2" id="KW-1003">Cell membrane</keyword>
<dbReference type="Pfam" id="PF00028">
    <property type="entry name" value="Cadherin"/>
    <property type="match status" value="1"/>
</dbReference>
<feature type="domain" description="Cadherin" evidence="13">
    <location>
        <begin position="29"/>
        <end position="136"/>
    </location>
</feature>
<evidence type="ECO:0000256" key="4">
    <source>
        <dbReference type="ARBA" id="ARBA00022692"/>
    </source>
</evidence>
<dbReference type="Gene3D" id="2.60.40.60">
    <property type="entry name" value="Cadherins"/>
    <property type="match status" value="1"/>
</dbReference>
<gene>
    <name evidence="14" type="primary">Dsec\GM19380</name>
    <name evidence="14" type="ORF">Dsec_GM19380</name>
</gene>
<reference evidence="14 15" key="1">
    <citation type="journal article" date="2007" name="Nature">
        <title>Evolution of genes and genomes on the Drosophila phylogeny.</title>
        <authorList>
            <consortium name="Drosophila 12 Genomes Consortium"/>
            <person name="Clark A.G."/>
            <person name="Eisen M.B."/>
            <person name="Smith D.R."/>
            <person name="Bergman C.M."/>
            <person name="Oliver B."/>
            <person name="Markow T.A."/>
            <person name="Kaufman T.C."/>
            <person name="Kellis M."/>
            <person name="Gelbart W."/>
            <person name="Iyer V.N."/>
            <person name="Pollard D.A."/>
            <person name="Sackton T.B."/>
            <person name="Larracuente A.M."/>
            <person name="Singh N.D."/>
            <person name="Abad J.P."/>
            <person name="Abt D.N."/>
            <person name="Adryan B."/>
            <person name="Aguade M."/>
            <person name="Akashi H."/>
            <person name="Anderson W.W."/>
            <person name="Aquadro C.F."/>
            <person name="Ardell D.H."/>
            <person name="Arguello R."/>
            <person name="Artieri C.G."/>
            <person name="Barbash D.A."/>
            <person name="Barker D."/>
            <person name="Barsanti P."/>
            <person name="Batterham P."/>
            <person name="Batzoglou S."/>
            <person name="Begun D."/>
            <person name="Bhutkar A."/>
            <person name="Blanco E."/>
            <person name="Bosak S.A."/>
            <person name="Bradley R.K."/>
            <person name="Brand A.D."/>
            <person name="Brent M.R."/>
            <person name="Brooks A.N."/>
            <person name="Brown R.H."/>
            <person name="Butlin R.K."/>
            <person name="Caggese C."/>
            <person name="Calvi B.R."/>
            <person name="Bernardo de Carvalho A."/>
            <person name="Caspi A."/>
            <person name="Castrezana S."/>
            <person name="Celniker S.E."/>
            <person name="Chang J.L."/>
            <person name="Chapple C."/>
            <person name="Chatterji S."/>
            <person name="Chinwalla A."/>
            <person name="Civetta A."/>
            <person name="Clifton S.W."/>
            <person name="Comeron J.M."/>
            <person name="Costello J.C."/>
            <person name="Coyne J.A."/>
            <person name="Daub J."/>
            <person name="David R.G."/>
            <person name="Delcher A.L."/>
            <person name="Delehaunty K."/>
            <person name="Do C.B."/>
            <person name="Ebling H."/>
            <person name="Edwards K."/>
            <person name="Eickbush T."/>
            <person name="Evans J.D."/>
            <person name="Filipski A."/>
            <person name="Findeiss S."/>
            <person name="Freyhult E."/>
            <person name="Fulton L."/>
            <person name="Fulton R."/>
            <person name="Garcia A.C."/>
            <person name="Gardiner A."/>
            <person name="Garfield D.A."/>
            <person name="Garvin B.E."/>
            <person name="Gibson G."/>
            <person name="Gilbert D."/>
            <person name="Gnerre S."/>
            <person name="Godfrey J."/>
            <person name="Good R."/>
            <person name="Gotea V."/>
            <person name="Gravely B."/>
            <person name="Greenberg A.J."/>
            <person name="Griffiths-Jones S."/>
            <person name="Gross S."/>
            <person name="Guigo R."/>
            <person name="Gustafson E.A."/>
            <person name="Haerty W."/>
            <person name="Hahn M.W."/>
            <person name="Halligan D.L."/>
            <person name="Halpern A.L."/>
            <person name="Halter G.M."/>
            <person name="Han M.V."/>
            <person name="Heger A."/>
            <person name="Hillier L."/>
            <person name="Hinrichs A.S."/>
            <person name="Holmes I."/>
            <person name="Hoskins R.A."/>
            <person name="Hubisz M.J."/>
            <person name="Hultmark D."/>
            <person name="Huntley M.A."/>
            <person name="Jaffe D.B."/>
            <person name="Jagadeeshan S."/>
            <person name="Jeck W.R."/>
            <person name="Johnson J."/>
            <person name="Jones C.D."/>
            <person name="Jordan W.C."/>
            <person name="Karpen G.H."/>
            <person name="Kataoka E."/>
            <person name="Keightley P.D."/>
            <person name="Kheradpour P."/>
            <person name="Kirkness E.F."/>
            <person name="Koerich L.B."/>
            <person name="Kristiansen K."/>
            <person name="Kudrna D."/>
            <person name="Kulathinal R.J."/>
            <person name="Kumar S."/>
            <person name="Kwok R."/>
            <person name="Lander E."/>
            <person name="Langley C.H."/>
            <person name="Lapoint R."/>
            <person name="Lazzaro B.P."/>
            <person name="Lee S.J."/>
            <person name="Levesque L."/>
            <person name="Li R."/>
            <person name="Lin C.F."/>
            <person name="Lin M.F."/>
            <person name="Lindblad-Toh K."/>
            <person name="Llopart A."/>
            <person name="Long M."/>
            <person name="Low L."/>
            <person name="Lozovsky E."/>
            <person name="Lu J."/>
            <person name="Luo M."/>
            <person name="Machado C.A."/>
            <person name="Makalowski W."/>
            <person name="Marzo M."/>
            <person name="Matsuda M."/>
            <person name="Matzkin L."/>
            <person name="McAllister B."/>
            <person name="McBride C.S."/>
            <person name="McKernan B."/>
            <person name="McKernan K."/>
            <person name="Mendez-Lago M."/>
            <person name="Minx P."/>
            <person name="Mollenhauer M.U."/>
            <person name="Montooth K."/>
            <person name="Mount S.M."/>
            <person name="Mu X."/>
            <person name="Myers E."/>
            <person name="Negre B."/>
            <person name="Newfeld S."/>
            <person name="Nielsen R."/>
            <person name="Noor M.A."/>
            <person name="O'Grady P."/>
            <person name="Pachter L."/>
            <person name="Papaceit M."/>
            <person name="Parisi M.J."/>
            <person name="Parisi M."/>
            <person name="Parts L."/>
            <person name="Pedersen J.S."/>
            <person name="Pesole G."/>
            <person name="Phillippy A.M."/>
            <person name="Ponting C.P."/>
            <person name="Pop M."/>
            <person name="Porcelli D."/>
            <person name="Powell J.R."/>
            <person name="Prohaska S."/>
            <person name="Pruitt K."/>
            <person name="Puig M."/>
            <person name="Quesneville H."/>
            <person name="Ram K.R."/>
            <person name="Rand D."/>
            <person name="Rasmussen M.D."/>
            <person name="Reed L.K."/>
            <person name="Reenan R."/>
            <person name="Reily A."/>
            <person name="Remington K.A."/>
            <person name="Rieger T.T."/>
            <person name="Ritchie M.G."/>
            <person name="Robin C."/>
            <person name="Rogers Y.H."/>
            <person name="Rohde C."/>
            <person name="Rozas J."/>
            <person name="Rubenfield M.J."/>
            <person name="Ruiz A."/>
            <person name="Russo S."/>
            <person name="Salzberg S.L."/>
            <person name="Sanchez-Gracia A."/>
            <person name="Saranga D.J."/>
            <person name="Sato H."/>
            <person name="Schaeffer S.W."/>
            <person name="Schatz M.C."/>
            <person name="Schlenke T."/>
            <person name="Schwartz R."/>
            <person name="Segarra C."/>
            <person name="Singh R.S."/>
            <person name="Sirot L."/>
            <person name="Sirota M."/>
            <person name="Sisneros N.B."/>
            <person name="Smith C.D."/>
            <person name="Smith T.F."/>
            <person name="Spieth J."/>
            <person name="Stage D.E."/>
            <person name="Stark A."/>
            <person name="Stephan W."/>
            <person name="Strausberg R.L."/>
            <person name="Strempel S."/>
            <person name="Sturgill D."/>
            <person name="Sutton G."/>
            <person name="Sutton G.G."/>
            <person name="Tao W."/>
            <person name="Teichmann S."/>
            <person name="Tobari Y.N."/>
            <person name="Tomimura Y."/>
            <person name="Tsolas J.M."/>
            <person name="Valente V.L."/>
            <person name="Venter E."/>
            <person name="Venter J.C."/>
            <person name="Vicario S."/>
            <person name="Vieira F.G."/>
            <person name="Vilella A.J."/>
            <person name="Villasante A."/>
            <person name="Walenz B."/>
            <person name="Wang J."/>
            <person name="Wasserman M."/>
            <person name="Watts T."/>
            <person name="Wilson D."/>
            <person name="Wilson R.K."/>
            <person name="Wing R.A."/>
            <person name="Wolfner M.F."/>
            <person name="Wong A."/>
            <person name="Wong G.K."/>
            <person name="Wu C.I."/>
            <person name="Wu G."/>
            <person name="Yamamoto D."/>
            <person name="Yang H.P."/>
            <person name="Yang S.P."/>
            <person name="Yorke J.A."/>
            <person name="Yoshida K."/>
            <person name="Zdobnov E."/>
            <person name="Zhang P."/>
            <person name="Zhang Y."/>
            <person name="Zimin A.V."/>
            <person name="Baldwin J."/>
            <person name="Abdouelleil A."/>
            <person name="Abdulkadir J."/>
            <person name="Abebe A."/>
            <person name="Abera B."/>
            <person name="Abreu J."/>
            <person name="Acer S.C."/>
            <person name="Aftuck L."/>
            <person name="Alexander A."/>
            <person name="An P."/>
            <person name="Anderson E."/>
            <person name="Anderson S."/>
            <person name="Arachi H."/>
            <person name="Azer M."/>
            <person name="Bachantsang P."/>
            <person name="Barry A."/>
            <person name="Bayul T."/>
            <person name="Berlin A."/>
            <person name="Bessette D."/>
            <person name="Bloom T."/>
            <person name="Blye J."/>
            <person name="Boguslavskiy L."/>
            <person name="Bonnet C."/>
            <person name="Boukhgalter B."/>
            <person name="Bourzgui I."/>
            <person name="Brown A."/>
            <person name="Cahill P."/>
            <person name="Channer S."/>
            <person name="Cheshatsang Y."/>
            <person name="Chuda L."/>
            <person name="Citroen M."/>
            <person name="Collymore A."/>
            <person name="Cooke P."/>
            <person name="Costello M."/>
            <person name="D'Aco K."/>
            <person name="Daza R."/>
            <person name="De Haan G."/>
            <person name="DeGray S."/>
            <person name="DeMaso C."/>
            <person name="Dhargay N."/>
            <person name="Dooley K."/>
            <person name="Dooley E."/>
            <person name="Doricent M."/>
            <person name="Dorje P."/>
            <person name="Dorjee K."/>
            <person name="Dupes A."/>
            <person name="Elong R."/>
            <person name="Falk J."/>
            <person name="Farina A."/>
            <person name="Faro S."/>
            <person name="Ferguson D."/>
            <person name="Fisher S."/>
            <person name="Foley C.D."/>
            <person name="Franke A."/>
            <person name="Friedrich D."/>
            <person name="Gadbois L."/>
            <person name="Gearin G."/>
            <person name="Gearin C.R."/>
            <person name="Giannoukos G."/>
            <person name="Goode T."/>
            <person name="Graham J."/>
            <person name="Grandbois E."/>
            <person name="Grewal S."/>
            <person name="Gyaltsen K."/>
            <person name="Hafez N."/>
            <person name="Hagos B."/>
            <person name="Hall J."/>
            <person name="Henson C."/>
            <person name="Hollinger A."/>
            <person name="Honan T."/>
            <person name="Huard M.D."/>
            <person name="Hughes L."/>
            <person name="Hurhula B."/>
            <person name="Husby M.E."/>
            <person name="Kamat A."/>
            <person name="Kanga B."/>
            <person name="Kashin S."/>
            <person name="Khazanovich D."/>
            <person name="Kisner P."/>
            <person name="Lance K."/>
            <person name="Lara M."/>
            <person name="Lee W."/>
            <person name="Lennon N."/>
            <person name="Letendre F."/>
            <person name="LeVine R."/>
            <person name="Lipovsky A."/>
            <person name="Liu X."/>
            <person name="Liu J."/>
            <person name="Liu S."/>
            <person name="Lokyitsang T."/>
            <person name="Lokyitsang Y."/>
            <person name="Lubonja R."/>
            <person name="Lui A."/>
            <person name="MacDonald P."/>
            <person name="Magnisalis V."/>
            <person name="Maru K."/>
            <person name="Matthews C."/>
            <person name="McCusker W."/>
            <person name="McDonough S."/>
            <person name="Mehta T."/>
            <person name="Meldrim J."/>
            <person name="Meneus L."/>
            <person name="Mihai O."/>
            <person name="Mihalev A."/>
            <person name="Mihova T."/>
            <person name="Mittelman R."/>
            <person name="Mlenga V."/>
            <person name="Montmayeur A."/>
            <person name="Mulrain L."/>
            <person name="Navidi A."/>
            <person name="Naylor J."/>
            <person name="Negash T."/>
            <person name="Nguyen T."/>
            <person name="Nguyen N."/>
            <person name="Nicol R."/>
            <person name="Norbu C."/>
            <person name="Norbu N."/>
            <person name="Novod N."/>
            <person name="O'Neill B."/>
            <person name="Osman S."/>
            <person name="Markiewicz E."/>
            <person name="Oyono O.L."/>
            <person name="Patti C."/>
            <person name="Phunkhang P."/>
            <person name="Pierre F."/>
            <person name="Priest M."/>
            <person name="Raghuraman S."/>
            <person name="Rege F."/>
            <person name="Reyes R."/>
            <person name="Rise C."/>
            <person name="Rogov P."/>
            <person name="Ross K."/>
            <person name="Ryan E."/>
            <person name="Settipalli S."/>
            <person name="Shea T."/>
            <person name="Sherpa N."/>
            <person name="Shi L."/>
            <person name="Shih D."/>
            <person name="Sparrow T."/>
            <person name="Spaulding J."/>
            <person name="Stalker J."/>
            <person name="Stange-Thomann N."/>
            <person name="Stavropoulos S."/>
            <person name="Stone C."/>
            <person name="Strader C."/>
            <person name="Tesfaye S."/>
            <person name="Thomson T."/>
            <person name="Thoulutsang Y."/>
            <person name="Thoulutsang D."/>
            <person name="Topham K."/>
            <person name="Topping I."/>
            <person name="Tsamla T."/>
            <person name="Vassiliev H."/>
            <person name="Vo A."/>
            <person name="Wangchuk T."/>
            <person name="Wangdi T."/>
            <person name="Weiand M."/>
            <person name="Wilkinson J."/>
            <person name="Wilson A."/>
            <person name="Yadav S."/>
            <person name="Young G."/>
            <person name="Yu Q."/>
            <person name="Zembek L."/>
            <person name="Zhong D."/>
            <person name="Zimmer A."/>
            <person name="Zwirko Z."/>
            <person name="Jaffe D.B."/>
            <person name="Alvarez P."/>
            <person name="Brockman W."/>
            <person name="Butler J."/>
            <person name="Chin C."/>
            <person name="Gnerre S."/>
            <person name="Grabherr M."/>
            <person name="Kleber M."/>
            <person name="Mauceli E."/>
            <person name="MacCallum I."/>
        </authorList>
    </citation>
    <scope>NUCLEOTIDE SEQUENCE [LARGE SCALE GENOMIC DNA]</scope>
    <source>
        <strain evidence="15">Rob3c / Tucson 14021-0248.25</strain>
    </source>
</reference>
<evidence type="ECO:0000256" key="11">
    <source>
        <dbReference type="ARBA" id="ARBA00023180"/>
    </source>
</evidence>
<dbReference type="GO" id="GO:0007156">
    <property type="term" value="P:homophilic cell adhesion via plasma membrane adhesion molecules"/>
    <property type="evidence" value="ECO:0007669"/>
    <property type="project" value="InterPro"/>
</dbReference>
<protein>
    <submittedName>
        <fullName evidence="14">GM19380</fullName>
    </submittedName>
</protein>
<keyword evidence="8" id="KW-1133">Transmembrane helix</keyword>
<dbReference type="PANTHER" id="PTHR24025:SF23">
    <property type="entry name" value="NEURAL-CADHERIN"/>
    <property type="match status" value="1"/>
</dbReference>
<dbReference type="FunFam" id="2.60.40.60:FF:000039">
    <property type="entry name" value="FAT atypical cadherin 3"/>
    <property type="match status" value="1"/>
</dbReference>
<evidence type="ECO:0000256" key="12">
    <source>
        <dbReference type="PROSITE-ProRule" id="PRU00043"/>
    </source>
</evidence>
<evidence type="ECO:0000256" key="8">
    <source>
        <dbReference type="ARBA" id="ARBA00022989"/>
    </source>
</evidence>
<dbReference type="GO" id="GO:0030154">
    <property type="term" value="P:cell differentiation"/>
    <property type="evidence" value="ECO:0007669"/>
    <property type="project" value="UniProtKB-ARBA"/>
</dbReference>
<evidence type="ECO:0000256" key="10">
    <source>
        <dbReference type="ARBA" id="ARBA00023157"/>
    </source>
</evidence>
<dbReference type="AlphaFoldDB" id="B4HEK6"/>
<sequence length="203" mass="22875">MGLPANIVHNTLDICVSDFNDHAPVFVRPFHNTTVRIPENATVGTLILQAYASDGDMGQNALVRYRLKPDPLGSYKMFEVDGSTGELFLKEQLNREKQKIHEIRIEAYDQGLPTSLSSDLDLTIYVRNVNDYEPEFMVNEISVNFTEHSDPGSERIKLPDTIDKDQLELDDPNDTPSQVCYFIVNGNEAGILSPRSRNPYIDS</sequence>
<evidence type="ECO:0000256" key="7">
    <source>
        <dbReference type="ARBA" id="ARBA00022889"/>
    </source>
</evidence>
<keyword evidence="3" id="KW-0245">EGF-like domain</keyword>
<dbReference type="CDD" id="cd11304">
    <property type="entry name" value="Cadherin_repeat"/>
    <property type="match status" value="1"/>
</dbReference>
<dbReference type="GO" id="GO:0005886">
    <property type="term" value="C:plasma membrane"/>
    <property type="evidence" value="ECO:0007669"/>
    <property type="project" value="UniProtKB-SubCell"/>
</dbReference>
<evidence type="ECO:0000256" key="2">
    <source>
        <dbReference type="ARBA" id="ARBA00022475"/>
    </source>
</evidence>
<accession>B4HEK6</accession>
<dbReference type="GO" id="GO:0005509">
    <property type="term" value="F:calcium ion binding"/>
    <property type="evidence" value="ECO:0007669"/>
    <property type="project" value="UniProtKB-UniRule"/>
</dbReference>
<organism evidence="15">
    <name type="scientific">Drosophila sechellia</name>
    <name type="common">Fruit fly</name>
    <dbReference type="NCBI Taxonomy" id="7238"/>
    <lineage>
        <taxon>Eukaryota</taxon>
        <taxon>Metazoa</taxon>
        <taxon>Ecdysozoa</taxon>
        <taxon>Arthropoda</taxon>
        <taxon>Hexapoda</taxon>
        <taxon>Insecta</taxon>
        <taxon>Pterygota</taxon>
        <taxon>Neoptera</taxon>
        <taxon>Endopterygota</taxon>
        <taxon>Diptera</taxon>
        <taxon>Brachycera</taxon>
        <taxon>Muscomorpha</taxon>
        <taxon>Ephydroidea</taxon>
        <taxon>Drosophilidae</taxon>
        <taxon>Drosophila</taxon>
        <taxon>Sophophora</taxon>
    </lineage>
</organism>
<dbReference type="PANTHER" id="PTHR24025">
    <property type="entry name" value="DESMOGLEIN FAMILY MEMBER"/>
    <property type="match status" value="1"/>
</dbReference>
<dbReference type="GO" id="GO:0001736">
    <property type="term" value="P:establishment of planar polarity"/>
    <property type="evidence" value="ECO:0007669"/>
    <property type="project" value="UniProtKB-ARBA"/>
</dbReference>
<dbReference type="GO" id="GO:0007163">
    <property type="term" value="P:establishment or maintenance of cell polarity"/>
    <property type="evidence" value="ECO:0007669"/>
    <property type="project" value="UniProtKB-ARBA"/>
</dbReference>
<keyword evidence="15" id="KW-1185">Reference proteome</keyword>
<dbReference type="SMART" id="SM00112">
    <property type="entry name" value="CA"/>
    <property type="match status" value="1"/>
</dbReference>
<dbReference type="PROSITE" id="PS50268">
    <property type="entry name" value="CADHERIN_2"/>
    <property type="match status" value="1"/>
</dbReference>
<dbReference type="PRINTS" id="PR00205">
    <property type="entry name" value="CADHERIN"/>
</dbReference>
<name>B4HEK6_DROSE</name>
<dbReference type="SUPFAM" id="SSF49313">
    <property type="entry name" value="Cadherin-like"/>
    <property type="match status" value="1"/>
</dbReference>
<dbReference type="Proteomes" id="UP000001292">
    <property type="component" value="Unassembled WGS sequence"/>
</dbReference>
<evidence type="ECO:0000256" key="9">
    <source>
        <dbReference type="ARBA" id="ARBA00023136"/>
    </source>
</evidence>
<keyword evidence="11" id="KW-0325">Glycoprotein</keyword>